<protein>
    <submittedName>
        <fullName evidence="2">Uncharacterized protein</fullName>
    </submittedName>
</protein>
<sequence>MINSIFFLFCIVKYYPNWTKNTSYDIRLKEVLEMKMSDEKRKILIFGVLASALLIFVVFGINALIDRGFEYLEKDERAKNLIRLTRLESEFKDNIERAKRATAHPCAMVFYEFVAPPVDLAVMPKLVMMGNEISYISLDPSAYFLLPKGDKVDLMMTNQSPERLIFSTKIGEKYSPDSKFCREQK</sequence>
<dbReference type="STRING" id="1802758.A3A96_01180"/>
<accession>A0A1G2TZA5</accession>
<evidence type="ECO:0000313" key="3">
    <source>
        <dbReference type="Proteomes" id="UP000177707"/>
    </source>
</evidence>
<proteinExistence type="predicted"/>
<keyword evidence="1" id="KW-0472">Membrane</keyword>
<evidence type="ECO:0000256" key="1">
    <source>
        <dbReference type="SAM" id="Phobius"/>
    </source>
</evidence>
<organism evidence="2 3">
    <name type="scientific">Candidatus Zambryskibacteria bacterium RIFCSPLOWO2_01_FULL_39_39</name>
    <dbReference type="NCBI Taxonomy" id="1802758"/>
    <lineage>
        <taxon>Bacteria</taxon>
        <taxon>Candidatus Zambryskiibacteriota</taxon>
    </lineage>
</organism>
<dbReference type="AlphaFoldDB" id="A0A1G2TZA5"/>
<dbReference type="EMBL" id="MHWB01000004">
    <property type="protein sequence ID" value="OHB02469.1"/>
    <property type="molecule type" value="Genomic_DNA"/>
</dbReference>
<dbReference type="Proteomes" id="UP000177707">
    <property type="component" value="Unassembled WGS sequence"/>
</dbReference>
<gene>
    <name evidence="2" type="ORF">A3A96_01180</name>
</gene>
<reference evidence="2 3" key="1">
    <citation type="journal article" date="2016" name="Nat. Commun.">
        <title>Thousands of microbial genomes shed light on interconnected biogeochemical processes in an aquifer system.</title>
        <authorList>
            <person name="Anantharaman K."/>
            <person name="Brown C.T."/>
            <person name="Hug L.A."/>
            <person name="Sharon I."/>
            <person name="Castelle C.J."/>
            <person name="Probst A.J."/>
            <person name="Thomas B.C."/>
            <person name="Singh A."/>
            <person name="Wilkins M.J."/>
            <person name="Karaoz U."/>
            <person name="Brodie E.L."/>
            <person name="Williams K.H."/>
            <person name="Hubbard S.S."/>
            <person name="Banfield J.F."/>
        </authorList>
    </citation>
    <scope>NUCLEOTIDE SEQUENCE [LARGE SCALE GENOMIC DNA]</scope>
</reference>
<evidence type="ECO:0000313" key="2">
    <source>
        <dbReference type="EMBL" id="OHB02469.1"/>
    </source>
</evidence>
<comment type="caution">
    <text evidence="2">The sequence shown here is derived from an EMBL/GenBank/DDBJ whole genome shotgun (WGS) entry which is preliminary data.</text>
</comment>
<feature type="transmembrane region" description="Helical" evidence="1">
    <location>
        <begin position="43"/>
        <end position="65"/>
    </location>
</feature>
<name>A0A1G2TZA5_9BACT</name>
<keyword evidence="1" id="KW-1133">Transmembrane helix</keyword>
<keyword evidence="1" id="KW-0812">Transmembrane</keyword>